<name>A0A5C0SDR4_CRATE</name>
<dbReference type="InterPro" id="IPR050890">
    <property type="entry name" value="PTS_EIIA_component"/>
</dbReference>
<feature type="domain" description="PTS EIIA type-1" evidence="7">
    <location>
        <begin position="29"/>
        <end position="133"/>
    </location>
</feature>
<keyword evidence="4" id="KW-0808">Transferase</keyword>
<keyword evidence="3 8" id="KW-0762">Sugar transport</keyword>
<organism evidence="8 9">
    <name type="scientific">Crassaminicella thermophila</name>
    <dbReference type="NCBI Taxonomy" id="2599308"/>
    <lineage>
        <taxon>Bacteria</taxon>
        <taxon>Bacillati</taxon>
        <taxon>Bacillota</taxon>
        <taxon>Clostridia</taxon>
        <taxon>Eubacteriales</taxon>
        <taxon>Clostridiaceae</taxon>
        <taxon>Crassaminicella</taxon>
    </lineage>
</organism>
<keyword evidence="2" id="KW-0813">Transport</keyword>
<dbReference type="PANTHER" id="PTHR45008">
    <property type="entry name" value="PTS SYSTEM GLUCOSE-SPECIFIC EIIA COMPONENT"/>
    <property type="match status" value="1"/>
</dbReference>
<keyword evidence="6" id="KW-0418">Kinase</keyword>
<evidence type="ECO:0000313" key="9">
    <source>
        <dbReference type="Proteomes" id="UP000324646"/>
    </source>
</evidence>
<dbReference type="GO" id="GO:0009401">
    <property type="term" value="P:phosphoenolpyruvate-dependent sugar phosphotransferase system"/>
    <property type="evidence" value="ECO:0007669"/>
    <property type="project" value="UniProtKB-KW"/>
</dbReference>
<dbReference type="PANTHER" id="PTHR45008:SF1">
    <property type="entry name" value="PTS SYSTEM GLUCOSE-SPECIFIC EIIA COMPONENT"/>
    <property type="match status" value="1"/>
</dbReference>
<evidence type="ECO:0000259" key="7">
    <source>
        <dbReference type="PROSITE" id="PS51093"/>
    </source>
</evidence>
<dbReference type="InterPro" id="IPR011055">
    <property type="entry name" value="Dup_hybrid_motif"/>
</dbReference>
<dbReference type="GO" id="GO:0016301">
    <property type="term" value="F:kinase activity"/>
    <property type="evidence" value="ECO:0007669"/>
    <property type="project" value="UniProtKB-KW"/>
</dbReference>
<dbReference type="FunFam" id="2.70.70.10:FF:000001">
    <property type="entry name" value="PTS system glucose-specific IIA component"/>
    <property type="match status" value="1"/>
</dbReference>
<keyword evidence="5" id="KW-0598">Phosphotransferase system</keyword>
<gene>
    <name evidence="8" type="ORF">FQB35_08550</name>
</gene>
<evidence type="ECO:0000256" key="3">
    <source>
        <dbReference type="ARBA" id="ARBA00022597"/>
    </source>
</evidence>
<dbReference type="AlphaFoldDB" id="A0A5C0SDR4"/>
<dbReference type="Proteomes" id="UP000324646">
    <property type="component" value="Chromosome"/>
</dbReference>
<protein>
    <submittedName>
        <fullName evidence="8">PTS glucose transporter subunit IIA</fullName>
    </submittedName>
</protein>
<evidence type="ECO:0000256" key="6">
    <source>
        <dbReference type="ARBA" id="ARBA00022777"/>
    </source>
</evidence>
<proteinExistence type="predicted"/>
<dbReference type="SUPFAM" id="SSF51261">
    <property type="entry name" value="Duplicated hybrid motif"/>
    <property type="match status" value="1"/>
</dbReference>
<evidence type="ECO:0000256" key="1">
    <source>
        <dbReference type="ARBA" id="ARBA00004496"/>
    </source>
</evidence>
<sequence>MFNMFRKNKVFSIRSPFEGEIRDITTVSDQAFSNKLLGDGVAVKPKNNIAVAPCDGKITQIFPTNHAFGITTEEGLEILVHIGIDTVDLKGEGFKRLVEVGSKVKKGTGIIEVNLAYIKNSGKDTITPIVITNMDKVESLDKNFNNGEEILKIKIKK</sequence>
<evidence type="ECO:0000313" key="8">
    <source>
        <dbReference type="EMBL" id="QEK12421.1"/>
    </source>
</evidence>
<evidence type="ECO:0000256" key="4">
    <source>
        <dbReference type="ARBA" id="ARBA00022679"/>
    </source>
</evidence>
<dbReference type="Gene3D" id="2.70.70.10">
    <property type="entry name" value="Glucose Permease (Domain IIA)"/>
    <property type="match status" value="1"/>
</dbReference>
<evidence type="ECO:0000256" key="2">
    <source>
        <dbReference type="ARBA" id="ARBA00022448"/>
    </source>
</evidence>
<dbReference type="OrthoDB" id="92465at2"/>
<dbReference type="NCBIfam" id="TIGR00830">
    <property type="entry name" value="PTBA"/>
    <property type="match status" value="1"/>
</dbReference>
<dbReference type="Pfam" id="PF00358">
    <property type="entry name" value="PTS_EIIA_1"/>
    <property type="match status" value="1"/>
</dbReference>
<dbReference type="PROSITE" id="PS51093">
    <property type="entry name" value="PTS_EIIA_TYPE_1"/>
    <property type="match status" value="1"/>
</dbReference>
<dbReference type="GO" id="GO:0005737">
    <property type="term" value="C:cytoplasm"/>
    <property type="evidence" value="ECO:0007669"/>
    <property type="project" value="UniProtKB-SubCell"/>
</dbReference>
<dbReference type="InterPro" id="IPR001127">
    <property type="entry name" value="PTS_EIIA_1_perm"/>
</dbReference>
<dbReference type="RefSeq" id="WP_148809576.1">
    <property type="nucleotide sequence ID" value="NZ_CP042243.1"/>
</dbReference>
<reference evidence="8 9" key="1">
    <citation type="submission" date="2019-07" db="EMBL/GenBank/DDBJ databases">
        <title>Complete genome of Crassaminicella thermophila SY095.</title>
        <authorList>
            <person name="Li X."/>
        </authorList>
    </citation>
    <scope>NUCLEOTIDE SEQUENCE [LARGE SCALE GENOMIC DNA]</scope>
    <source>
        <strain evidence="8 9">SY095</strain>
    </source>
</reference>
<dbReference type="PROSITE" id="PS00371">
    <property type="entry name" value="PTS_EIIA_TYPE_1_HIS"/>
    <property type="match status" value="1"/>
</dbReference>
<evidence type="ECO:0000256" key="5">
    <source>
        <dbReference type="ARBA" id="ARBA00022683"/>
    </source>
</evidence>
<accession>A0A5C0SDR4</accession>
<dbReference type="KEGG" id="crs:FQB35_08550"/>
<dbReference type="EMBL" id="CP042243">
    <property type="protein sequence ID" value="QEK12421.1"/>
    <property type="molecule type" value="Genomic_DNA"/>
</dbReference>
<comment type="subcellular location">
    <subcellularLocation>
        <location evidence="1">Cytoplasm</location>
    </subcellularLocation>
</comment>
<keyword evidence="9" id="KW-1185">Reference proteome</keyword>